<keyword evidence="4 6" id="KW-1133">Transmembrane helix</keyword>
<evidence type="ECO:0000256" key="3">
    <source>
        <dbReference type="ARBA" id="ARBA00022692"/>
    </source>
</evidence>
<accession>A0A2A9P6Q2</accession>
<name>A0A2A9P6Q2_OPHUN</name>
<evidence type="ECO:0008006" key="9">
    <source>
        <dbReference type="Google" id="ProtNLM"/>
    </source>
</evidence>
<gene>
    <name evidence="7" type="ORF">XA68_16181</name>
</gene>
<protein>
    <recommendedName>
        <fullName evidence="9">Integral membrane protein</fullName>
    </recommendedName>
</protein>
<organism evidence="7 8">
    <name type="scientific">Ophiocordyceps unilateralis</name>
    <name type="common">Zombie-ant fungus</name>
    <name type="synonym">Torrubia unilateralis</name>
    <dbReference type="NCBI Taxonomy" id="268505"/>
    <lineage>
        <taxon>Eukaryota</taxon>
        <taxon>Fungi</taxon>
        <taxon>Dikarya</taxon>
        <taxon>Ascomycota</taxon>
        <taxon>Pezizomycotina</taxon>
        <taxon>Sordariomycetes</taxon>
        <taxon>Hypocreomycetidae</taxon>
        <taxon>Hypocreales</taxon>
        <taxon>Ophiocordycipitaceae</taxon>
        <taxon>Ophiocordyceps</taxon>
    </lineage>
</organism>
<evidence type="ECO:0000256" key="6">
    <source>
        <dbReference type="SAM" id="Phobius"/>
    </source>
</evidence>
<keyword evidence="8" id="KW-1185">Reference proteome</keyword>
<dbReference type="Pfam" id="PF10190">
    <property type="entry name" value="Tmemb_170"/>
    <property type="match status" value="1"/>
</dbReference>
<feature type="transmembrane region" description="Helical" evidence="6">
    <location>
        <begin position="118"/>
        <end position="138"/>
    </location>
</feature>
<evidence type="ECO:0000256" key="4">
    <source>
        <dbReference type="ARBA" id="ARBA00022989"/>
    </source>
</evidence>
<dbReference type="STRING" id="268505.A0A2A9P6Q2"/>
<evidence type="ECO:0000256" key="5">
    <source>
        <dbReference type="ARBA" id="ARBA00023136"/>
    </source>
</evidence>
<evidence type="ECO:0000256" key="2">
    <source>
        <dbReference type="ARBA" id="ARBA00006325"/>
    </source>
</evidence>
<dbReference type="EMBL" id="LAZP02000533">
    <property type="protein sequence ID" value="PFH56661.1"/>
    <property type="molecule type" value="Genomic_DNA"/>
</dbReference>
<evidence type="ECO:0000313" key="8">
    <source>
        <dbReference type="Proteomes" id="UP000037136"/>
    </source>
</evidence>
<dbReference type="OrthoDB" id="2131401at2759"/>
<dbReference type="PANTHER" id="PTHR22779">
    <property type="entry name" value="SD17342P"/>
    <property type="match status" value="1"/>
</dbReference>
<evidence type="ECO:0000256" key="1">
    <source>
        <dbReference type="ARBA" id="ARBA00004141"/>
    </source>
</evidence>
<comment type="similarity">
    <text evidence="2">Belongs to the TMEM170 family.</text>
</comment>
<dbReference type="Proteomes" id="UP000037136">
    <property type="component" value="Unassembled WGS sequence"/>
</dbReference>
<sequence>MPYPNDPPPGYHTPPWPSLGLPILGDHTPDKRHTLFTVGASWRFTLLWTLVTYAVVHVAVVLVAFCTHGWKRASWKYTWALPIIYLIVAGIEAVFAGSVVGLMLGAIYRAGYHAMNTWIPFVWGLINVLVLIVSSFSFSGGL</sequence>
<dbReference type="GO" id="GO:0016020">
    <property type="term" value="C:membrane"/>
    <property type="evidence" value="ECO:0007669"/>
    <property type="project" value="UniProtKB-SubCell"/>
</dbReference>
<dbReference type="PANTHER" id="PTHR22779:SF6">
    <property type="entry name" value="SD17342P"/>
    <property type="match status" value="1"/>
</dbReference>
<reference evidence="7 8" key="1">
    <citation type="journal article" date="2015" name="BMC Genomics">
        <title>Gene expression during zombie ant biting behavior reflects the complexity underlying fungal parasitic behavioral manipulation.</title>
        <authorList>
            <person name="de Bekker C."/>
            <person name="Ohm R.A."/>
            <person name="Loreto R.G."/>
            <person name="Sebastian A."/>
            <person name="Albert I."/>
            <person name="Merrow M."/>
            <person name="Brachmann A."/>
            <person name="Hughes D.P."/>
        </authorList>
    </citation>
    <scope>NUCLEOTIDE SEQUENCE [LARGE SCALE GENOMIC DNA]</scope>
    <source>
        <strain evidence="7 8">SC16a</strain>
    </source>
</reference>
<dbReference type="AlphaFoldDB" id="A0A2A9P6Q2"/>
<keyword evidence="5 6" id="KW-0472">Membrane</keyword>
<feature type="transmembrane region" description="Helical" evidence="6">
    <location>
        <begin position="79"/>
        <end position="106"/>
    </location>
</feature>
<keyword evidence="3 6" id="KW-0812">Transmembrane</keyword>
<reference evidence="7 8" key="2">
    <citation type="journal article" date="2017" name="Sci. Rep.">
        <title>Ant-infecting Ophiocordyceps genomes reveal a high diversity of potential behavioral manipulation genes and a possible major role for enterotoxins.</title>
        <authorList>
            <person name="de Bekker C."/>
            <person name="Ohm R.A."/>
            <person name="Evans H.C."/>
            <person name="Brachmann A."/>
            <person name="Hughes D.P."/>
        </authorList>
    </citation>
    <scope>NUCLEOTIDE SEQUENCE [LARGE SCALE GENOMIC DNA]</scope>
    <source>
        <strain evidence="7 8">SC16a</strain>
    </source>
</reference>
<feature type="transmembrane region" description="Helical" evidence="6">
    <location>
        <begin position="46"/>
        <end position="67"/>
    </location>
</feature>
<dbReference type="InterPro" id="IPR019334">
    <property type="entry name" value="TMEM170A/B/YPR153W-like"/>
</dbReference>
<comment type="caution">
    <text evidence="7">The sequence shown here is derived from an EMBL/GenBank/DDBJ whole genome shotgun (WGS) entry which is preliminary data.</text>
</comment>
<evidence type="ECO:0000313" key="7">
    <source>
        <dbReference type="EMBL" id="PFH56661.1"/>
    </source>
</evidence>
<comment type="subcellular location">
    <subcellularLocation>
        <location evidence="1">Membrane</location>
        <topology evidence="1">Multi-pass membrane protein</topology>
    </subcellularLocation>
</comment>
<proteinExistence type="inferred from homology"/>